<feature type="transmembrane region" description="Helical" evidence="1">
    <location>
        <begin position="51"/>
        <end position="71"/>
    </location>
</feature>
<evidence type="ECO:0000313" key="3">
    <source>
        <dbReference type="Proteomes" id="UP000233750"/>
    </source>
</evidence>
<protein>
    <submittedName>
        <fullName evidence="2">Uncharacterized protein</fullName>
    </submittedName>
</protein>
<evidence type="ECO:0000313" key="2">
    <source>
        <dbReference type="EMBL" id="PKV96661.1"/>
    </source>
</evidence>
<accession>A0A2N3WS05</accession>
<evidence type="ECO:0000256" key="1">
    <source>
        <dbReference type="SAM" id="Phobius"/>
    </source>
</evidence>
<keyword evidence="1" id="KW-1133">Transmembrane helix</keyword>
<dbReference type="AlphaFoldDB" id="A0A2N3WS05"/>
<sequence length="74" mass="8012">MAGFPWPATGIVSFQVRAAGGEVWQHPEHARFEDGRGSRIRRLRRSGGRDLRIGLACGLLVVVVGFVLNAAEIA</sequence>
<keyword evidence="3" id="KW-1185">Reference proteome</keyword>
<dbReference type="Proteomes" id="UP000233750">
    <property type="component" value="Unassembled WGS sequence"/>
</dbReference>
<keyword evidence="1" id="KW-0812">Transmembrane</keyword>
<organism evidence="2 3">
    <name type="scientific">Amycolatopsis echigonensis</name>
    <dbReference type="NCBI Taxonomy" id="2576905"/>
    <lineage>
        <taxon>Bacteria</taxon>
        <taxon>Bacillati</taxon>
        <taxon>Actinomycetota</taxon>
        <taxon>Actinomycetes</taxon>
        <taxon>Pseudonocardiales</taxon>
        <taxon>Pseudonocardiaceae</taxon>
        <taxon>Amycolatopsis</taxon>
    </lineage>
</organism>
<reference evidence="2 3" key="1">
    <citation type="submission" date="2017-12" db="EMBL/GenBank/DDBJ databases">
        <title>Sequencing the genomes of 1000 Actinobacteria strains.</title>
        <authorList>
            <person name="Klenk H.-P."/>
        </authorList>
    </citation>
    <scope>NUCLEOTIDE SEQUENCE [LARGE SCALE GENOMIC DNA]</scope>
    <source>
        <strain evidence="2 3">DSM 45165</strain>
    </source>
</reference>
<proteinExistence type="predicted"/>
<dbReference type="RefSeq" id="WP_244194845.1">
    <property type="nucleotide sequence ID" value="NZ_JACJHR010000126.1"/>
</dbReference>
<comment type="caution">
    <text evidence="2">The sequence shown here is derived from an EMBL/GenBank/DDBJ whole genome shotgun (WGS) entry which is preliminary data.</text>
</comment>
<name>A0A2N3WS05_9PSEU</name>
<dbReference type="EMBL" id="PJMY01000003">
    <property type="protein sequence ID" value="PKV96661.1"/>
    <property type="molecule type" value="Genomic_DNA"/>
</dbReference>
<keyword evidence="1" id="KW-0472">Membrane</keyword>
<gene>
    <name evidence="2" type="ORF">ATK30_7614</name>
</gene>